<dbReference type="EMBL" id="CAJNYU010004646">
    <property type="protein sequence ID" value="CAF3780272.1"/>
    <property type="molecule type" value="Genomic_DNA"/>
</dbReference>
<accession>A0A819AI28</accession>
<dbReference type="AlphaFoldDB" id="A0A819AI28"/>
<evidence type="ECO:0000313" key="2">
    <source>
        <dbReference type="EMBL" id="CAF3780272.1"/>
    </source>
</evidence>
<protein>
    <submittedName>
        <fullName evidence="2">Uncharacterized protein</fullName>
    </submittedName>
</protein>
<sequence>MDQENSDNFFQSIFANVAGNLEPAPHTLRQRRWRANRKIRPYPAELSSLIPPVEPINEEDLHSSLVDENYENNLYDEYLENNPYGDEYLEADTLEDDYDFSLNQIGIESNEKFIEEELDQPLYDGAPVSIKCYHKQIVDFGNLVQLTDSNMNKLLKLIRNALPFKNKLLKSYKKVVSLFQKKSSFNEVLRCTSCLEIINNNYCSIICERNYSQRLVGDVIEHFSTDRSNTQLIDVIRRNKQLILTYPQLVDKLLQCDVMTQLIYKEKRKELQAASNDTYPITLMLHIDSTPIVHWSRKHTWFVTASIVEIPPPLRENHLNLLLLSIWNAPIKPDVDLLLMDICDTIKQVLFVDDMKFSIDVLLFKADLPARALATKHVHHNGYYACLECDQQGVWCDEGRFVAYPYIQSAINLRTSAHLDMCAKLLSQQSSGGNYCGVKGISPLTKILDIPTQIDLDSMHLCFIGHCSLLLSKWEKMIVKEAWLSGNEFLSKTKWPHNFNVELRTFSDRTYWKAHDYRAFFLYLMFPFVFSFLPEHISSHFSLYFVFLRTLYFYHDLQEVMEVESLIKTYCEHALSIYGPTFYLYSTHAHLHLVEKILIIMYDSPLINDNNENIEQRLSQEYPAQSYHEMQPVSIVSIPQSRNDINRHSLSLRVCDTRFDNHRSATQSSSAIFNSATTSNVAPVTSAQLPAKKRRTAPGVLVAPSTAPLPRKRFNPAIQSTAASLMRNFVPGETTVSSNVVAENTRSISETTQNGFNQTMKPLIKLCEETNQLMKDMLKQTTEQTRLMNELINFPRELQKTTQQLSHIVHMQAKVSQARQNNNDDDQVVELNGINISHVSRGSSLNATARSLIRAAYGESASFNNLAPGEFDLLLGFIAHIHGLHAVAVFADSHSIKNSLQQMKHDINKKSSSSYSSVAASKQRTSTTIETPSIFHEDDDDDDDDDDHNDKF</sequence>
<dbReference type="PANTHER" id="PTHR33053">
    <property type="entry name" value="PROTEIN, PUTATIVE-RELATED"/>
    <property type="match status" value="1"/>
</dbReference>
<name>A0A819AI28_9BILA</name>
<dbReference type="Proteomes" id="UP000663869">
    <property type="component" value="Unassembled WGS sequence"/>
</dbReference>
<feature type="compositionally biased region" description="Low complexity" evidence="1">
    <location>
        <begin position="910"/>
        <end position="922"/>
    </location>
</feature>
<gene>
    <name evidence="2" type="ORF">FME351_LOCUS32467</name>
</gene>
<evidence type="ECO:0000256" key="1">
    <source>
        <dbReference type="SAM" id="MobiDB-lite"/>
    </source>
</evidence>
<feature type="compositionally biased region" description="Acidic residues" evidence="1">
    <location>
        <begin position="937"/>
        <end position="952"/>
    </location>
</feature>
<evidence type="ECO:0000313" key="3">
    <source>
        <dbReference type="Proteomes" id="UP000663869"/>
    </source>
</evidence>
<reference evidence="2" key="1">
    <citation type="submission" date="2021-02" db="EMBL/GenBank/DDBJ databases">
        <authorList>
            <person name="Nowell W R."/>
        </authorList>
    </citation>
    <scope>NUCLEOTIDE SEQUENCE</scope>
</reference>
<organism evidence="2 3">
    <name type="scientific">Rotaria socialis</name>
    <dbReference type="NCBI Taxonomy" id="392032"/>
    <lineage>
        <taxon>Eukaryota</taxon>
        <taxon>Metazoa</taxon>
        <taxon>Spiralia</taxon>
        <taxon>Gnathifera</taxon>
        <taxon>Rotifera</taxon>
        <taxon>Eurotatoria</taxon>
        <taxon>Bdelloidea</taxon>
        <taxon>Philodinida</taxon>
        <taxon>Philodinidae</taxon>
        <taxon>Rotaria</taxon>
    </lineage>
</organism>
<dbReference type="PANTHER" id="PTHR33053:SF9">
    <property type="entry name" value="AGAP000105-PA"/>
    <property type="match status" value="1"/>
</dbReference>
<proteinExistence type="predicted"/>
<feature type="region of interest" description="Disordered" evidence="1">
    <location>
        <begin position="905"/>
        <end position="952"/>
    </location>
</feature>
<comment type="caution">
    <text evidence="2">The sequence shown here is derived from an EMBL/GenBank/DDBJ whole genome shotgun (WGS) entry which is preliminary data.</text>
</comment>